<comment type="caution">
    <text evidence="1">The sequence shown here is derived from an EMBL/GenBank/DDBJ whole genome shotgun (WGS) entry which is preliminary data.</text>
</comment>
<proteinExistence type="predicted"/>
<organism evidence="1 2">
    <name type="scientific">Catharanthus roseus</name>
    <name type="common">Madagascar periwinkle</name>
    <name type="synonym">Vinca rosea</name>
    <dbReference type="NCBI Taxonomy" id="4058"/>
    <lineage>
        <taxon>Eukaryota</taxon>
        <taxon>Viridiplantae</taxon>
        <taxon>Streptophyta</taxon>
        <taxon>Embryophyta</taxon>
        <taxon>Tracheophyta</taxon>
        <taxon>Spermatophyta</taxon>
        <taxon>Magnoliopsida</taxon>
        <taxon>eudicotyledons</taxon>
        <taxon>Gunneridae</taxon>
        <taxon>Pentapetalae</taxon>
        <taxon>asterids</taxon>
        <taxon>lamiids</taxon>
        <taxon>Gentianales</taxon>
        <taxon>Apocynaceae</taxon>
        <taxon>Rauvolfioideae</taxon>
        <taxon>Vinceae</taxon>
        <taxon>Catharanthinae</taxon>
        <taxon>Catharanthus</taxon>
    </lineage>
</organism>
<accession>A0ACC0ARF5</accession>
<evidence type="ECO:0000313" key="1">
    <source>
        <dbReference type="EMBL" id="KAI5663201.1"/>
    </source>
</evidence>
<gene>
    <name evidence="1" type="ORF">M9H77_22524</name>
</gene>
<dbReference type="EMBL" id="CM044705">
    <property type="protein sequence ID" value="KAI5663201.1"/>
    <property type="molecule type" value="Genomic_DNA"/>
</dbReference>
<sequence length="455" mass="51378">MKINRKSVMNKKESSSSSPESEDHKSPEKNISPENFSNGAGKRRRRNPEFVVETLLKWKNLNSSNDDDGEGVSKMRKISAKGSKKGCMRGKGGPENSGCVYRGVRQRTWGKWVAEIREPASNLADAGLGKAARLWLGTFSTALEAALAYDEAARTMYGTNAILNFPNHHHSKPISFPGFNVSKASSTEQKQIQCPNSKIDQECPVEILNSSTFHPWKGLNPILDTENQLPSTPLEIEAAEAEMQKEVTSRIRDSVNPNPYQIVEGANHYCVDQEQTDNRADLFGFWSNLMLNSADTISMKNNNNNSWFRQDEILPNNVPSPEDYNWVENIRNIAMQEESSSIQSPWFLDNPFEFENVYNPSPIAGLNMEMKQQQQNHHPQETASVDHNLPDKLQNEQLDLTRSSAEGQQGLYLNSAEELKKEKRNLSLEKLKFLLLDENFNFDLSNIIKNLGTKD</sequence>
<reference evidence="2" key="1">
    <citation type="journal article" date="2023" name="Nat. Plants">
        <title>Single-cell RNA sequencing provides a high-resolution roadmap for understanding the multicellular compartmentation of specialized metabolism.</title>
        <authorList>
            <person name="Sun S."/>
            <person name="Shen X."/>
            <person name="Li Y."/>
            <person name="Li Y."/>
            <person name="Wang S."/>
            <person name="Li R."/>
            <person name="Zhang H."/>
            <person name="Shen G."/>
            <person name="Guo B."/>
            <person name="Wei J."/>
            <person name="Xu J."/>
            <person name="St-Pierre B."/>
            <person name="Chen S."/>
            <person name="Sun C."/>
        </authorList>
    </citation>
    <scope>NUCLEOTIDE SEQUENCE [LARGE SCALE GENOMIC DNA]</scope>
</reference>
<name>A0ACC0ARF5_CATRO</name>
<protein>
    <submittedName>
        <fullName evidence="1">Uncharacterized protein</fullName>
    </submittedName>
</protein>
<keyword evidence="2" id="KW-1185">Reference proteome</keyword>
<evidence type="ECO:0000313" key="2">
    <source>
        <dbReference type="Proteomes" id="UP001060085"/>
    </source>
</evidence>
<dbReference type="Proteomes" id="UP001060085">
    <property type="component" value="Linkage Group LG05"/>
</dbReference>